<dbReference type="Pfam" id="PF00253">
    <property type="entry name" value="Ribosomal_S14"/>
    <property type="match status" value="1"/>
</dbReference>
<dbReference type="InterPro" id="IPR039744">
    <property type="entry name" value="RIbosomal_uS14_euk_arc"/>
</dbReference>
<keyword evidence="2" id="KW-0689">Ribosomal protein</keyword>
<dbReference type="InterPro" id="IPR001209">
    <property type="entry name" value="Ribosomal_uS14"/>
</dbReference>
<gene>
    <name evidence="5" type="ORF">PtA15_17A317</name>
</gene>
<dbReference type="RefSeq" id="XP_053028390.1">
    <property type="nucleotide sequence ID" value="XM_053164421.1"/>
</dbReference>
<dbReference type="EMBL" id="CP110437">
    <property type="protein sequence ID" value="WAQ92835.1"/>
    <property type="molecule type" value="Genomic_DNA"/>
</dbReference>
<sequence>MSHGNVWNSRPRTYGKGSRCCKVCNHVAGLIRKYGLNICRQCFRERAAAIGFVKNLHRTEARVVPLLHGSSARWATPKTHQPQTLLQSRLHGPPSELRAETDPTSATQA</sequence>
<keyword evidence="6" id="KW-1185">Reference proteome</keyword>
<dbReference type="GeneID" id="77805316"/>
<accession>A0ABY7D7H3</accession>
<proteinExistence type="inferred from homology"/>
<evidence type="ECO:0000313" key="6">
    <source>
        <dbReference type="Proteomes" id="UP001164743"/>
    </source>
</evidence>
<dbReference type="Proteomes" id="UP001164743">
    <property type="component" value="Chromosome 17A"/>
</dbReference>
<evidence type="ECO:0008006" key="7">
    <source>
        <dbReference type="Google" id="ProtNLM"/>
    </source>
</evidence>
<dbReference type="NCBIfam" id="NF004424">
    <property type="entry name" value="PRK05766.1"/>
    <property type="match status" value="1"/>
</dbReference>
<evidence type="ECO:0000256" key="3">
    <source>
        <dbReference type="ARBA" id="ARBA00023274"/>
    </source>
</evidence>
<organism evidence="5 6">
    <name type="scientific">Puccinia triticina</name>
    <dbReference type="NCBI Taxonomy" id="208348"/>
    <lineage>
        <taxon>Eukaryota</taxon>
        <taxon>Fungi</taxon>
        <taxon>Dikarya</taxon>
        <taxon>Basidiomycota</taxon>
        <taxon>Pucciniomycotina</taxon>
        <taxon>Pucciniomycetes</taxon>
        <taxon>Pucciniales</taxon>
        <taxon>Pucciniaceae</taxon>
        <taxon>Puccinia</taxon>
    </lineage>
</organism>
<name>A0ABY7D7H3_9BASI</name>
<dbReference type="Gene3D" id="4.10.830.10">
    <property type="entry name" value="30s Ribosomal Protein S14, Chain N"/>
    <property type="match status" value="1"/>
</dbReference>
<evidence type="ECO:0000256" key="2">
    <source>
        <dbReference type="ARBA" id="ARBA00022980"/>
    </source>
</evidence>
<feature type="region of interest" description="Disordered" evidence="4">
    <location>
        <begin position="69"/>
        <end position="109"/>
    </location>
</feature>
<evidence type="ECO:0000256" key="1">
    <source>
        <dbReference type="ARBA" id="ARBA00009083"/>
    </source>
</evidence>
<dbReference type="InterPro" id="IPR043140">
    <property type="entry name" value="Ribosomal_uS14_sf"/>
</dbReference>
<protein>
    <recommendedName>
        <fullName evidence="7">40S ribosomal protein S29</fullName>
    </recommendedName>
</protein>
<dbReference type="PANTHER" id="PTHR12010:SF2">
    <property type="entry name" value="40S RIBOSOMAL PROTEIN S29"/>
    <property type="match status" value="1"/>
</dbReference>
<keyword evidence="3" id="KW-0687">Ribonucleoprotein</keyword>
<evidence type="ECO:0000256" key="4">
    <source>
        <dbReference type="SAM" id="MobiDB-lite"/>
    </source>
</evidence>
<evidence type="ECO:0000313" key="5">
    <source>
        <dbReference type="EMBL" id="WAQ92835.1"/>
    </source>
</evidence>
<feature type="compositionally biased region" description="Polar residues" evidence="4">
    <location>
        <begin position="78"/>
        <end position="87"/>
    </location>
</feature>
<comment type="similarity">
    <text evidence="1">Belongs to the universal ribosomal protein uS14 family.</text>
</comment>
<reference evidence="5" key="1">
    <citation type="submission" date="2022-10" db="EMBL/GenBank/DDBJ databases">
        <title>Puccinia triticina Genome sequencing and assembly.</title>
        <authorList>
            <person name="Li C."/>
        </authorList>
    </citation>
    <scope>NUCLEOTIDE SEQUENCE</scope>
    <source>
        <strain evidence="5">Pt15</strain>
    </source>
</reference>
<dbReference type="PANTHER" id="PTHR12010">
    <property type="entry name" value="40S RIBOSOMAL PROTEIN S29"/>
    <property type="match status" value="1"/>
</dbReference>